<feature type="transmembrane region" description="Helical" evidence="1">
    <location>
        <begin position="37"/>
        <end position="56"/>
    </location>
</feature>
<feature type="transmembrane region" description="Helical" evidence="1">
    <location>
        <begin position="173"/>
        <end position="191"/>
    </location>
</feature>
<keyword evidence="1" id="KW-0812">Transmembrane</keyword>
<gene>
    <name evidence="2" type="ORF">H9L13_05610</name>
</gene>
<dbReference type="AlphaFoldDB" id="A0A7G9SKG5"/>
<keyword evidence="3" id="KW-1185">Reference proteome</keyword>
<name>A0A7G9SKG5_9SPHN</name>
<feature type="transmembrane region" description="Helical" evidence="1">
    <location>
        <begin position="68"/>
        <end position="90"/>
    </location>
</feature>
<dbReference type="Proteomes" id="UP000515971">
    <property type="component" value="Chromosome"/>
</dbReference>
<reference evidence="2 3" key="1">
    <citation type="submission" date="2020-08" db="EMBL/GenBank/DDBJ databases">
        <title>Genome sequence of Sphingomonas lutea KCTC 23642T.</title>
        <authorList>
            <person name="Hyun D.-W."/>
            <person name="Bae J.-W."/>
        </authorList>
    </citation>
    <scope>NUCLEOTIDE SEQUENCE [LARGE SCALE GENOMIC DNA]</scope>
    <source>
        <strain evidence="2 3">KCTC 23642</strain>
    </source>
</reference>
<evidence type="ECO:0008006" key="4">
    <source>
        <dbReference type="Google" id="ProtNLM"/>
    </source>
</evidence>
<feature type="transmembrane region" description="Helical" evidence="1">
    <location>
        <begin position="7"/>
        <end position="25"/>
    </location>
</feature>
<feature type="transmembrane region" description="Helical" evidence="1">
    <location>
        <begin position="136"/>
        <end position="153"/>
    </location>
</feature>
<evidence type="ECO:0000256" key="1">
    <source>
        <dbReference type="SAM" id="Phobius"/>
    </source>
</evidence>
<feature type="transmembrane region" description="Helical" evidence="1">
    <location>
        <begin position="200"/>
        <end position="223"/>
    </location>
</feature>
<keyword evidence="1" id="KW-1133">Transmembrane helix</keyword>
<evidence type="ECO:0000313" key="3">
    <source>
        <dbReference type="Proteomes" id="UP000515971"/>
    </source>
</evidence>
<dbReference type="EMBL" id="CP060718">
    <property type="protein sequence ID" value="QNN68340.1"/>
    <property type="molecule type" value="Genomic_DNA"/>
</dbReference>
<dbReference type="KEGG" id="slut:H9L13_05610"/>
<proteinExistence type="predicted"/>
<organism evidence="2 3">
    <name type="scientific">Sphingomonas lutea</name>
    <dbReference type="NCBI Taxonomy" id="1045317"/>
    <lineage>
        <taxon>Bacteria</taxon>
        <taxon>Pseudomonadati</taxon>
        <taxon>Pseudomonadota</taxon>
        <taxon>Alphaproteobacteria</taxon>
        <taxon>Sphingomonadales</taxon>
        <taxon>Sphingomonadaceae</taxon>
        <taxon>Sphingomonas</taxon>
    </lineage>
</organism>
<feature type="transmembrane region" description="Helical" evidence="1">
    <location>
        <begin position="235"/>
        <end position="256"/>
    </location>
</feature>
<protein>
    <recommendedName>
        <fullName evidence="4">DUF2306 domain-containing protein</fullName>
    </recommendedName>
</protein>
<feature type="transmembrane region" description="Helical" evidence="1">
    <location>
        <begin position="102"/>
        <end position="124"/>
    </location>
</feature>
<keyword evidence="1" id="KW-0472">Membrane</keyword>
<accession>A0A7G9SKG5</accession>
<evidence type="ECO:0000313" key="2">
    <source>
        <dbReference type="EMBL" id="QNN68340.1"/>
    </source>
</evidence>
<dbReference type="RefSeq" id="WP_187539762.1">
    <property type="nucleotide sequence ID" value="NZ_BAABJT010000001.1"/>
</dbReference>
<sequence>MPYRHAHWYLLALFPFIGLAFWPQYLSQITTASMELHAHGITATLWLILMIAQSWTMARGQRDTHRSLGALSLVLFPLFMAGGASIFMGMADRFAMGLPFHVLFAAKLAWLDIVAVGGFAFFFFEALRLRRKVHPHAGYMLATVIFLIPPIFGRLSAIPLGIGGPEDLPRLEIGFQAANLLAAGIAFFVAYRRRPHGRPFAIAGLLTILASILFAVIGGSAAWQDFYARLAPLPTAPFALAAGLAGVAIAYAGWVAGKRSGPPRALPA</sequence>